<sequence length="87" mass="9020">MKKLLWLLPLMILPALPVLAADTTNPDGSTTIIDDSVDGPNHDLNDDKGKDGQHDAADDKDRDGNDGHDSGGHDHGGHDGGGKGGDD</sequence>
<proteinExistence type="predicted"/>
<evidence type="ECO:0000256" key="1">
    <source>
        <dbReference type="SAM" id="MobiDB-lite"/>
    </source>
</evidence>
<accession>A0ABV1M2S5</accession>
<organism evidence="3 4">
    <name type="scientific">Vogesella oryzagri</name>
    <dbReference type="NCBI Taxonomy" id="3160864"/>
    <lineage>
        <taxon>Bacteria</taxon>
        <taxon>Pseudomonadati</taxon>
        <taxon>Pseudomonadota</taxon>
        <taxon>Betaproteobacteria</taxon>
        <taxon>Neisseriales</taxon>
        <taxon>Chromobacteriaceae</taxon>
        <taxon>Vogesella</taxon>
    </lineage>
</organism>
<feature type="chain" id="PRO_5046121328" evidence="2">
    <location>
        <begin position="21"/>
        <end position="87"/>
    </location>
</feature>
<keyword evidence="2" id="KW-0732">Signal</keyword>
<keyword evidence="4" id="KW-1185">Reference proteome</keyword>
<dbReference type="EMBL" id="JBEFLD010000003">
    <property type="protein sequence ID" value="MEQ6290366.1"/>
    <property type="molecule type" value="Genomic_DNA"/>
</dbReference>
<protein>
    <submittedName>
        <fullName evidence="3">Uncharacterized protein</fullName>
    </submittedName>
</protein>
<feature type="compositionally biased region" description="Polar residues" evidence="1">
    <location>
        <begin position="22"/>
        <end position="33"/>
    </location>
</feature>
<evidence type="ECO:0000313" key="3">
    <source>
        <dbReference type="EMBL" id="MEQ6290366.1"/>
    </source>
</evidence>
<feature type="signal peptide" evidence="2">
    <location>
        <begin position="1"/>
        <end position="20"/>
    </location>
</feature>
<comment type="caution">
    <text evidence="3">The sequence shown here is derived from an EMBL/GenBank/DDBJ whole genome shotgun (WGS) entry which is preliminary data.</text>
</comment>
<feature type="compositionally biased region" description="Basic and acidic residues" evidence="1">
    <location>
        <begin position="40"/>
        <end position="87"/>
    </location>
</feature>
<evidence type="ECO:0000313" key="4">
    <source>
        <dbReference type="Proteomes" id="UP001433638"/>
    </source>
</evidence>
<evidence type="ECO:0000256" key="2">
    <source>
        <dbReference type="SAM" id="SignalP"/>
    </source>
</evidence>
<dbReference type="RefSeq" id="WP_349585797.1">
    <property type="nucleotide sequence ID" value="NZ_JBEFLD010000003.1"/>
</dbReference>
<name>A0ABV1M2S5_9NEIS</name>
<gene>
    <name evidence="3" type="ORF">ABNW52_07040</name>
</gene>
<reference evidence="3" key="1">
    <citation type="submission" date="2024-06" db="EMBL/GenBank/DDBJ databases">
        <title>Genome sequence of Vogesella sp. MAHUQ-64.</title>
        <authorList>
            <person name="Huq M.A."/>
        </authorList>
    </citation>
    <scope>NUCLEOTIDE SEQUENCE</scope>
    <source>
        <strain evidence="3">MAHUQ-64</strain>
    </source>
</reference>
<feature type="region of interest" description="Disordered" evidence="1">
    <location>
        <begin position="20"/>
        <end position="87"/>
    </location>
</feature>
<dbReference type="Proteomes" id="UP001433638">
    <property type="component" value="Unassembled WGS sequence"/>
</dbReference>